<gene>
    <name evidence="1" type="ORF">ALEPTO_LOCUS10987</name>
</gene>
<feature type="non-terminal residue" evidence="1">
    <location>
        <position position="247"/>
    </location>
</feature>
<dbReference type="OrthoDB" id="10638384at2759"/>
<organism evidence="1 2">
    <name type="scientific">Ambispora leptoticha</name>
    <dbReference type="NCBI Taxonomy" id="144679"/>
    <lineage>
        <taxon>Eukaryota</taxon>
        <taxon>Fungi</taxon>
        <taxon>Fungi incertae sedis</taxon>
        <taxon>Mucoromycota</taxon>
        <taxon>Glomeromycotina</taxon>
        <taxon>Glomeromycetes</taxon>
        <taxon>Archaeosporales</taxon>
        <taxon>Ambisporaceae</taxon>
        <taxon>Ambispora</taxon>
    </lineage>
</organism>
<protein>
    <submittedName>
        <fullName evidence="1">8480_t:CDS:1</fullName>
    </submittedName>
</protein>
<comment type="caution">
    <text evidence="1">The sequence shown here is derived from an EMBL/GenBank/DDBJ whole genome shotgun (WGS) entry which is preliminary data.</text>
</comment>
<dbReference type="EMBL" id="CAJVPS010014981">
    <property type="protein sequence ID" value="CAG8685142.1"/>
    <property type="molecule type" value="Genomic_DNA"/>
</dbReference>
<dbReference type="Proteomes" id="UP000789508">
    <property type="component" value="Unassembled WGS sequence"/>
</dbReference>
<proteinExistence type="predicted"/>
<reference evidence="1" key="1">
    <citation type="submission" date="2021-06" db="EMBL/GenBank/DDBJ databases">
        <authorList>
            <person name="Kallberg Y."/>
            <person name="Tangrot J."/>
            <person name="Rosling A."/>
        </authorList>
    </citation>
    <scope>NUCLEOTIDE SEQUENCE</scope>
    <source>
        <strain evidence="1">FL130A</strain>
    </source>
</reference>
<sequence length="247" mass="29169">MSNLSKCDVCQKTELKPGDSGVYIGDYRGNKTEHLHVCLTCCRAKKQEYLENYAFIYSHEQEFRNQKRDTGYLKADETGCYADKKDQNAKLNSPEYVAMPDLITYNDRYADMLVCEHIVSYEELEKDDFEEIANLVEKRRKEKEQLFEQKRSQILENDGGEDNPNNFKKWVEIDDQITITPYEVIDRSSEKPRKDNSDVLLWSIWTGQKSLVKEINDNLLRYFRENDIKEISLKDNRLVIKHNNNEI</sequence>
<keyword evidence="2" id="KW-1185">Reference proteome</keyword>
<evidence type="ECO:0000313" key="2">
    <source>
        <dbReference type="Proteomes" id="UP000789508"/>
    </source>
</evidence>
<accession>A0A9N9EP27</accession>
<evidence type="ECO:0000313" key="1">
    <source>
        <dbReference type="EMBL" id="CAG8685142.1"/>
    </source>
</evidence>
<name>A0A9N9EP27_9GLOM</name>
<dbReference type="AlphaFoldDB" id="A0A9N9EP27"/>